<sequence>MRVADLAQRTETKFSIIPSAAVLKAIAADIDVLTLKKMRFEGKLSARGKTDWALVAKLGATVTQNCVVTLVPVNTRVDVPVQRVFIADHSVFEGEPNEDGEIEMHTDETREPLQGVIDLGEIMLEALALAVPLYPRADGAELESAQFTAPGTTPMQDEDARPFAGLANLLKTGDKPDKK</sequence>
<evidence type="ECO:0000313" key="1">
    <source>
        <dbReference type="EMBL" id="AML53696.1"/>
    </source>
</evidence>
<reference evidence="1 2" key="1">
    <citation type="submission" date="2016-02" db="EMBL/GenBank/DDBJ databases">
        <title>Complete genome sequence of Halocynthiibacter arcticus PAMC 20958t from arctic marine sediment.</title>
        <authorList>
            <person name="Lee Y.M."/>
            <person name="Baek K."/>
            <person name="Lee H.K."/>
            <person name="Shin S.C."/>
        </authorList>
    </citation>
    <scope>NUCLEOTIDE SEQUENCE [LARGE SCALE GENOMIC DNA]</scope>
    <source>
        <strain evidence="1">PAMC 20958</strain>
    </source>
</reference>
<dbReference type="Pfam" id="PF02620">
    <property type="entry name" value="YceD"/>
    <property type="match status" value="1"/>
</dbReference>
<protein>
    <recommendedName>
        <fullName evidence="3">50S ribosomal protein L34</fullName>
    </recommendedName>
</protein>
<dbReference type="EMBL" id="CP014327">
    <property type="protein sequence ID" value="AML53696.1"/>
    <property type="molecule type" value="Genomic_DNA"/>
</dbReference>
<dbReference type="OrthoDB" id="8443793at2"/>
<gene>
    <name evidence="1" type="ORF">RC74_15755</name>
</gene>
<dbReference type="KEGG" id="hat:RC74_15755"/>
<dbReference type="InterPro" id="IPR003772">
    <property type="entry name" value="YceD"/>
</dbReference>
<dbReference type="AlphaFoldDB" id="A0A126V743"/>
<name>A0A126V743_9RHOB</name>
<dbReference type="STRING" id="1579316.RC74_15755"/>
<evidence type="ECO:0000313" key="2">
    <source>
        <dbReference type="Proteomes" id="UP000070371"/>
    </source>
</evidence>
<proteinExistence type="predicted"/>
<accession>A0A126V743</accession>
<organism evidence="1 2">
    <name type="scientific">Falsihalocynthiibacter arcticus</name>
    <dbReference type="NCBI Taxonomy" id="1579316"/>
    <lineage>
        <taxon>Bacteria</taxon>
        <taxon>Pseudomonadati</taxon>
        <taxon>Pseudomonadota</taxon>
        <taxon>Alphaproteobacteria</taxon>
        <taxon>Rhodobacterales</taxon>
        <taxon>Roseobacteraceae</taxon>
        <taxon>Falsihalocynthiibacter</taxon>
    </lineage>
</organism>
<keyword evidence="2" id="KW-1185">Reference proteome</keyword>
<evidence type="ECO:0008006" key="3">
    <source>
        <dbReference type="Google" id="ProtNLM"/>
    </source>
</evidence>
<dbReference type="Proteomes" id="UP000070371">
    <property type="component" value="Chromosome"/>
</dbReference>